<feature type="region of interest" description="Disordered" evidence="4">
    <location>
        <begin position="345"/>
        <end position="368"/>
    </location>
</feature>
<keyword evidence="1 3" id="KW-0238">DNA-binding</keyword>
<dbReference type="PROSITE" id="PS50118">
    <property type="entry name" value="HMG_BOX_2"/>
    <property type="match status" value="1"/>
</dbReference>
<dbReference type="InterPro" id="IPR036910">
    <property type="entry name" value="HMG_box_dom_sf"/>
</dbReference>
<comment type="caution">
    <text evidence="6">The sequence shown here is derived from an EMBL/GenBank/DDBJ whole genome shotgun (WGS) entry which is preliminary data.</text>
</comment>
<dbReference type="GO" id="GO:0005634">
    <property type="term" value="C:nucleus"/>
    <property type="evidence" value="ECO:0007669"/>
    <property type="project" value="UniProtKB-UniRule"/>
</dbReference>
<feature type="region of interest" description="Disordered" evidence="4">
    <location>
        <begin position="1"/>
        <end position="72"/>
    </location>
</feature>
<proteinExistence type="predicted"/>
<evidence type="ECO:0000256" key="2">
    <source>
        <dbReference type="ARBA" id="ARBA00023163"/>
    </source>
</evidence>
<keyword evidence="3" id="KW-0539">Nucleus</keyword>
<feature type="compositionally biased region" description="Low complexity" evidence="4">
    <location>
        <begin position="44"/>
        <end position="55"/>
    </location>
</feature>
<keyword evidence="2" id="KW-0804">Transcription</keyword>
<dbReference type="Pfam" id="PF00505">
    <property type="entry name" value="HMG_box"/>
    <property type="match status" value="1"/>
</dbReference>
<dbReference type="SUPFAM" id="SSF47095">
    <property type="entry name" value="HMG-box"/>
    <property type="match status" value="1"/>
</dbReference>
<protein>
    <submittedName>
        <fullName evidence="6">Slightly ste11-like protein</fullName>
    </submittedName>
</protein>
<evidence type="ECO:0000313" key="7">
    <source>
        <dbReference type="Proteomes" id="UP001383192"/>
    </source>
</evidence>
<reference evidence="6 7" key="1">
    <citation type="submission" date="2024-01" db="EMBL/GenBank/DDBJ databases">
        <title>A draft genome for a cacao thread blight-causing isolate of Paramarasmius palmivorus.</title>
        <authorList>
            <person name="Baruah I.K."/>
            <person name="Bukari Y."/>
            <person name="Amoako-Attah I."/>
            <person name="Meinhardt L.W."/>
            <person name="Bailey B.A."/>
            <person name="Cohen S.P."/>
        </authorList>
    </citation>
    <scope>NUCLEOTIDE SEQUENCE [LARGE SCALE GENOMIC DNA]</scope>
    <source>
        <strain evidence="6 7">GH-12</strain>
    </source>
</reference>
<evidence type="ECO:0000313" key="6">
    <source>
        <dbReference type="EMBL" id="KAK7032433.1"/>
    </source>
</evidence>
<dbReference type="GO" id="GO:0001228">
    <property type="term" value="F:DNA-binding transcription activator activity, RNA polymerase II-specific"/>
    <property type="evidence" value="ECO:0007669"/>
    <property type="project" value="TreeGrafter"/>
</dbReference>
<dbReference type="SMART" id="SM00398">
    <property type="entry name" value="HMG"/>
    <property type="match status" value="1"/>
</dbReference>
<feature type="DNA-binding region" description="HMG box" evidence="3">
    <location>
        <begin position="75"/>
        <end position="150"/>
    </location>
</feature>
<feature type="compositionally biased region" description="Basic residues" evidence="4">
    <location>
        <begin position="181"/>
        <end position="190"/>
    </location>
</feature>
<dbReference type="Gene3D" id="1.10.30.10">
    <property type="entry name" value="High mobility group box domain"/>
    <property type="match status" value="1"/>
</dbReference>
<dbReference type="Proteomes" id="UP001383192">
    <property type="component" value="Unassembled WGS sequence"/>
</dbReference>
<dbReference type="EMBL" id="JAYKXP010000065">
    <property type="protein sequence ID" value="KAK7032433.1"/>
    <property type="molecule type" value="Genomic_DNA"/>
</dbReference>
<sequence length="455" mass="49586">MTIRGWVPPRTNGDDAEASPISQSCQMITFDLQSPEEPAHSYDSDCSQSSSSSTSGCFEVTPELPKPRKGDPKWVARPRNSFFIFRCEFIRDHSRGGRLAATAEPGAAEKTLSKRAGEAWGRLGVEQRNHYDKLALAEKADHAAKHPDYRYRPVRGDKSRKGRTFDARTRHKSSGGVTKSRSSRRSRRRVRSDSPSPEGDSIFRSPLLQSPCPADSLLSSRRRSISVPPPSLLYAPFTPSQGPPFVPGIRRAISYQEPGISTEGHSPLSSFSSDQLMYPGGSSTPTDYAMSPMSGYISPVQLVGTSAYVSPLSAVSSSLANWNGEFDYPVAQETLPMGLSASMWSPEQFTGDPSSNGPSQLQSPAMPSQTVYPNTTLYTPNGIAMAHEFPHFIPPADCIRATPLANYTLDETARANALHAFDTGLAEHTEGDYLPFGISAAEEQRLFDGLVSFNN</sequence>
<dbReference type="GO" id="GO:0000978">
    <property type="term" value="F:RNA polymerase II cis-regulatory region sequence-specific DNA binding"/>
    <property type="evidence" value="ECO:0007669"/>
    <property type="project" value="TreeGrafter"/>
</dbReference>
<dbReference type="PANTHER" id="PTHR10270:SF161">
    <property type="entry name" value="SEX-DETERMINING REGION Y PROTEIN"/>
    <property type="match status" value="1"/>
</dbReference>
<feature type="compositionally biased region" description="Basic and acidic residues" evidence="4">
    <location>
        <begin position="137"/>
        <end position="168"/>
    </location>
</feature>
<gene>
    <name evidence="6" type="primary">RFG1_8</name>
    <name evidence="6" type="ORF">VNI00_013181</name>
</gene>
<dbReference type="AlphaFoldDB" id="A0AAW0C1Y1"/>
<dbReference type="PANTHER" id="PTHR10270">
    <property type="entry name" value="SOX TRANSCRIPTION FACTOR"/>
    <property type="match status" value="1"/>
</dbReference>
<name>A0AAW0C1Y1_9AGAR</name>
<feature type="domain" description="HMG box" evidence="5">
    <location>
        <begin position="75"/>
        <end position="150"/>
    </location>
</feature>
<evidence type="ECO:0000259" key="5">
    <source>
        <dbReference type="PROSITE" id="PS50118"/>
    </source>
</evidence>
<organism evidence="6 7">
    <name type="scientific">Paramarasmius palmivorus</name>
    <dbReference type="NCBI Taxonomy" id="297713"/>
    <lineage>
        <taxon>Eukaryota</taxon>
        <taxon>Fungi</taxon>
        <taxon>Dikarya</taxon>
        <taxon>Basidiomycota</taxon>
        <taxon>Agaricomycotina</taxon>
        <taxon>Agaricomycetes</taxon>
        <taxon>Agaricomycetidae</taxon>
        <taxon>Agaricales</taxon>
        <taxon>Marasmiineae</taxon>
        <taxon>Marasmiaceae</taxon>
        <taxon>Paramarasmius</taxon>
    </lineage>
</organism>
<dbReference type="CDD" id="cd01389">
    <property type="entry name" value="HMG-box_ROX1-like"/>
    <property type="match status" value="1"/>
</dbReference>
<keyword evidence="7" id="KW-1185">Reference proteome</keyword>
<dbReference type="InterPro" id="IPR009071">
    <property type="entry name" value="HMG_box_dom"/>
</dbReference>
<feature type="region of interest" description="Disordered" evidence="4">
    <location>
        <begin position="137"/>
        <end position="208"/>
    </location>
</feature>
<dbReference type="InterPro" id="IPR050140">
    <property type="entry name" value="SRY-related_HMG-box_TF-like"/>
</dbReference>
<evidence type="ECO:0000256" key="1">
    <source>
        <dbReference type="ARBA" id="ARBA00023125"/>
    </source>
</evidence>
<accession>A0AAW0C1Y1</accession>
<dbReference type="GO" id="GO:0030154">
    <property type="term" value="P:cell differentiation"/>
    <property type="evidence" value="ECO:0007669"/>
    <property type="project" value="TreeGrafter"/>
</dbReference>
<evidence type="ECO:0000256" key="4">
    <source>
        <dbReference type="SAM" id="MobiDB-lite"/>
    </source>
</evidence>
<evidence type="ECO:0000256" key="3">
    <source>
        <dbReference type="PROSITE-ProRule" id="PRU00267"/>
    </source>
</evidence>